<keyword evidence="1" id="KW-0808">Transferase</keyword>
<dbReference type="Proteomes" id="UP001500221">
    <property type="component" value="Unassembled WGS sequence"/>
</dbReference>
<evidence type="ECO:0000313" key="4">
    <source>
        <dbReference type="Proteomes" id="UP001500221"/>
    </source>
</evidence>
<keyword evidence="4" id="KW-1185">Reference proteome</keyword>
<name>A0ABP9P7W2_9ACTN</name>
<evidence type="ECO:0000256" key="1">
    <source>
        <dbReference type="ARBA" id="ARBA00022527"/>
    </source>
</evidence>
<dbReference type="SUPFAM" id="SSF55874">
    <property type="entry name" value="ATPase domain of HSP90 chaperone/DNA topoisomerase II/histidine kinase"/>
    <property type="match status" value="1"/>
</dbReference>
<organism evidence="3 4">
    <name type="scientific">Nocardioides marinquilinus</name>
    <dbReference type="NCBI Taxonomy" id="1210400"/>
    <lineage>
        <taxon>Bacteria</taxon>
        <taxon>Bacillati</taxon>
        <taxon>Actinomycetota</taxon>
        <taxon>Actinomycetes</taxon>
        <taxon>Propionibacteriales</taxon>
        <taxon>Nocardioidaceae</taxon>
        <taxon>Nocardioides</taxon>
    </lineage>
</organism>
<sequence>MSTAYDGRLALDVDLGAPATARAELEEPLRRHGCGDVQIRDALMVVSELVMNALVHGEGDDRGQVHLAWQVDPDCVVTVMVTDSGGSSVPHLEEPGAREGGGRGLRLVEALSDSWAVDTDGGRTTVTAVITPRDSQAG</sequence>
<dbReference type="InterPro" id="IPR036890">
    <property type="entry name" value="HATPase_C_sf"/>
</dbReference>
<feature type="domain" description="Histidine kinase/HSP90-like ATPase" evidence="2">
    <location>
        <begin position="18"/>
        <end position="129"/>
    </location>
</feature>
<dbReference type="PANTHER" id="PTHR35526">
    <property type="entry name" value="ANTI-SIGMA-F FACTOR RSBW-RELATED"/>
    <property type="match status" value="1"/>
</dbReference>
<dbReference type="Pfam" id="PF13581">
    <property type="entry name" value="HATPase_c_2"/>
    <property type="match status" value="1"/>
</dbReference>
<comment type="caution">
    <text evidence="3">The sequence shown here is derived from an EMBL/GenBank/DDBJ whole genome shotgun (WGS) entry which is preliminary data.</text>
</comment>
<accession>A0ABP9P7W2</accession>
<dbReference type="Gene3D" id="3.30.565.10">
    <property type="entry name" value="Histidine kinase-like ATPase, C-terminal domain"/>
    <property type="match status" value="1"/>
</dbReference>
<protein>
    <recommendedName>
        <fullName evidence="2">Histidine kinase/HSP90-like ATPase domain-containing protein</fullName>
    </recommendedName>
</protein>
<gene>
    <name evidence="3" type="ORF">GCM10023340_04700</name>
</gene>
<evidence type="ECO:0000313" key="3">
    <source>
        <dbReference type="EMBL" id="GAA5141979.1"/>
    </source>
</evidence>
<dbReference type="InterPro" id="IPR003594">
    <property type="entry name" value="HATPase_dom"/>
</dbReference>
<keyword evidence="1" id="KW-0418">Kinase</keyword>
<keyword evidence="1" id="KW-0723">Serine/threonine-protein kinase</keyword>
<evidence type="ECO:0000259" key="2">
    <source>
        <dbReference type="Pfam" id="PF13581"/>
    </source>
</evidence>
<reference evidence="4" key="1">
    <citation type="journal article" date="2019" name="Int. J. Syst. Evol. Microbiol.">
        <title>The Global Catalogue of Microorganisms (GCM) 10K type strain sequencing project: providing services to taxonomists for standard genome sequencing and annotation.</title>
        <authorList>
            <consortium name="The Broad Institute Genomics Platform"/>
            <consortium name="The Broad Institute Genome Sequencing Center for Infectious Disease"/>
            <person name="Wu L."/>
            <person name="Ma J."/>
        </authorList>
    </citation>
    <scope>NUCLEOTIDE SEQUENCE [LARGE SCALE GENOMIC DNA]</scope>
    <source>
        <strain evidence="4">JCM 18459</strain>
    </source>
</reference>
<dbReference type="CDD" id="cd16936">
    <property type="entry name" value="HATPase_RsbW-like"/>
    <property type="match status" value="1"/>
</dbReference>
<dbReference type="EMBL" id="BAABKG010000001">
    <property type="protein sequence ID" value="GAA5141979.1"/>
    <property type="molecule type" value="Genomic_DNA"/>
</dbReference>
<proteinExistence type="predicted"/>
<dbReference type="RefSeq" id="WP_345454144.1">
    <property type="nucleotide sequence ID" value="NZ_BAABKG010000001.1"/>
</dbReference>
<dbReference type="PANTHER" id="PTHR35526:SF3">
    <property type="entry name" value="ANTI-SIGMA-F FACTOR RSBW"/>
    <property type="match status" value="1"/>
</dbReference>
<dbReference type="InterPro" id="IPR050267">
    <property type="entry name" value="Anti-sigma-factor_SerPK"/>
</dbReference>